<evidence type="ECO:0000256" key="1">
    <source>
        <dbReference type="SAM" id="SignalP"/>
    </source>
</evidence>
<organism evidence="3">
    <name type="scientific">Oryza glumipatula</name>
    <dbReference type="NCBI Taxonomy" id="40148"/>
    <lineage>
        <taxon>Eukaryota</taxon>
        <taxon>Viridiplantae</taxon>
        <taxon>Streptophyta</taxon>
        <taxon>Embryophyta</taxon>
        <taxon>Tracheophyta</taxon>
        <taxon>Spermatophyta</taxon>
        <taxon>Magnoliopsida</taxon>
        <taxon>Liliopsida</taxon>
        <taxon>Poales</taxon>
        <taxon>Poaceae</taxon>
        <taxon>BOP clade</taxon>
        <taxon>Oryzoideae</taxon>
        <taxon>Oryzeae</taxon>
        <taxon>Oryzinae</taxon>
        <taxon>Oryza</taxon>
    </lineage>
</organism>
<dbReference type="AlphaFoldDB" id="A0A0E0BGU0"/>
<dbReference type="InterPro" id="IPR006943">
    <property type="entry name" value="DUF641_pln"/>
</dbReference>
<evidence type="ECO:0000313" key="4">
    <source>
        <dbReference type="Proteomes" id="UP000026961"/>
    </source>
</evidence>
<evidence type="ECO:0000313" key="3">
    <source>
        <dbReference type="EnsemblPlants" id="OGLUM11G06780.1"/>
    </source>
</evidence>
<feature type="signal peptide" evidence="1">
    <location>
        <begin position="1"/>
        <end position="25"/>
    </location>
</feature>
<feature type="domain" description="DUF641" evidence="2">
    <location>
        <begin position="11"/>
        <end position="53"/>
    </location>
</feature>
<keyword evidence="1" id="KW-0732">Signal</keyword>
<dbReference type="Pfam" id="PF04859">
    <property type="entry name" value="DUF641"/>
    <property type="match status" value="1"/>
</dbReference>
<dbReference type="EnsemblPlants" id="OGLUM11G06780.1">
    <property type="protein sequence ID" value="OGLUM11G06780.1"/>
    <property type="gene ID" value="OGLUM11G06780"/>
</dbReference>
<name>A0A0E0BGU0_9ORYZ</name>
<reference evidence="3" key="2">
    <citation type="submission" date="2018-05" db="EMBL/GenBank/DDBJ databases">
        <title>OgluRS3 (Oryza glumaepatula Reference Sequence Version 3).</title>
        <authorList>
            <person name="Zhang J."/>
            <person name="Kudrna D."/>
            <person name="Lee S."/>
            <person name="Talag J."/>
            <person name="Welchert J."/>
            <person name="Wing R.A."/>
        </authorList>
    </citation>
    <scope>NUCLEOTIDE SEQUENCE [LARGE SCALE GENOMIC DNA]</scope>
</reference>
<keyword evidence="4" id="KW-1185">Reference proteome</keyword>
<dbReference type="HOGENOM" id="CLU_2137372_0_0_1"/>
<reference evidence="3" key="1">
    <citation type="submission" date="2015-04" db="UniProtKB">
        <authorList>
            <consortium name="EnsemblPlants"/>
        </authorList>
    </citation>
    <scope>IDENTIFICATION</scope>
</reference>
<dbReference type="Gramene" id="OGLUM11G06780.1">
    <property type="protein sequence ID" value="OGLUM11G06780.1"/>
    <property type="gene ID" value="OGLUM11G06780"/>
</dbReference>
<evidence type="ECO:0000259" key="2">
    <source>
        <dbReference type="Pfam" id="PF04859"/>
    </source>
</evidence>
<dbReference type="Proteomes" id="UP000026961">
    <property type="component" value="Chromosome 11"/>
</dbReference>
<accession>A0A0E0BGU0</accession>
<feature type="chain" id="PRO_5002355069" description="DUF641 domain-containing protein" evidence="1">
    <location>
        <begin position="26"/>
        <end position="113"/>
    </location>
</feature>
<sequence length="113" mass="11983">MTLAQPCHLAVAHAVLAMASYGVSAVKATYKQLEQAQHPYDAEAIQSADAAFSNPVRYLPPLGLPLYAQPKSGTAGLASIAGIFNLRKTVPSHARTMSEPILPIKSNRILSIS</sequence>
<proteinExistence type="predicted"/>
<protein>
    <recommendedName>
        <fullName evidence="2">DUF641 domain-containing protein</fullName>
    </recommendedName>
</protein>